<accession>A0A5B7IKX3</accession>
<reference evidence="1 2" key="1">
    <citation type="submission" date="2019-05" db="EMBL/GenBank/DDBJ databases">
        <title>Another draft genome of Portunus trituberculatus and its Hox gene families provides insights of decapod evolution.</title>
        <authorList>
            <person name="Jeong J.-H."/>
            <person name="Song I."/>
            <person name="Kim S."/>
            <person name="Choi T."/>
            <person name="Kim D."/>
            <person name="Ryu S."/>
            <person name="Kim W."/>
        </authorList>
    </citation>
    <scope>NUCLEOTIDE SEQUENCE [LARGE SCALE GENOMIC DNA]</scope>
    <source>
        <tissue evidence="1">Muscle</tissue>
    </source>
</reference>
<evidence type="ECO:0000313" key="1">
    <source>
        <dbReference type="EMBL" id="MPC86121.1"/>
    </source>
</evidence>
<organism evidence="1 2">
    <name type="scientific">Portunus trituberculatus</name>
    <name type="common">Swimming crab</name>
    <name type="synonym">Neptunus trituberculatus</name>
    <dbReference type="NCBI Taxonomy" id="210409"/>
    <lineage>
        <taxon>Eukaryota</taxon>
        <taxon>Metazoa</taxon>
        <taxon>Ecdysozoa</taxon>
        <taxon>Arthropoda</taxon>
        <taxon>Crustacea</taxon>
        <taxon>Multicrustacea</taxon>
        <taxon>Malacostraca</taxon>
        <taxon>Eumalacostraca</taxon>
        <taxon>Eucarida</taxon>
        <taxon>Decapoda</taxon>
        <taxon>Pleocyemata</taxon>
        <taxon>Brachyura</taxon>
        <taxon>Eubrachyura</taxon>
        <taxon>Portunoidea</taxon>
        <taxon>Portunidae</taxon>
        <taxon>Portuninae</taxon>
        <taxon>Portunus</taxon>
    </lineage>
</organism>
<comment type="caution">
    <text evidence="1">The sequence shown here is derived from an EMBL/GenBank/DDBJ whole genome shotgun (WGS) entry which is preliminary data.</text>
</comment>
<dbReference type="AlphaFoldDB" id="A0A5B7IKX3"/>
<proteinExistence type="predicted"/>
<evidence type="ECO:0000313" key="2">
    <source>
        <dbReference type="Proteomes" id="UP000324222"/>
    </source>
</evidence>
<protein>
    <submittedName>
        <fullName evidence="1">Uncharacterized protein</fullName>
    </submittedName>
</protein>
<dbReference type="Proteomes" id="UP000324222">
    <property type="component" value="Unassembled WGS sequence"/>
</dbReference>
<dbReference type="EMBL" id="VSRR010070516">
    <property type="protein sequence ID" value="MPC86121.1"/>
    <property type="molecule type" value="Genomic_DNA"/>
</dbReference>
<keyword evidence="2" id="KW-1185">Reference proteome</keyword>
<gene>
    <name evidence="1" type="ORF">E2C01_080937</name>
</gene>
<name>A0A5B7IKX3_PORTR</name>
<sequence>MVEINGCLLEEEGTYTELGGWSREMGVAVVLCWLPCVSYLHDKETGKQKKYGLLKFSHVLEKGFVLEQK</sequence>